<reference evidence="2 3" key="1">
    <citation type="submission" date="2023-07" db="EMBL/GenBank/DDBJ databases">
        <authorList>
            <person name="Peeters C."/>
        </authorList>
    </citation>
    <scope>NUCLEOTIDE SEQUENCE [LARGE SCALE GENOMIC DNA]</scope>
    <source>
        <strain evidence="2 3">LMG 18096</strain>
    </source>
</reference>
<accession>A0ABC8Q899</accession>
<dbReference type="Proteomes" id="UP001189663">
    <property type="component" value="Unassembled WGS sequence"/>
</dbReference>
<evidence type="ECO:0000313" key="2">
    <source>
        <dbReference type="EMBL" id="CAJ0778041.1"/>
    </source>
</evidence>
<proteinExistence type="predicted"/>
<comment type="caution">
    <text evidence="2">The sequence shown here is derived from an EMBL/GenBank/DDBJ whole genome shotgun (WGS) entry which is preliminary data.</text>
</comment>
<name>A0ABC8Q899_9RALS</name>
<keyword evidence="3" id="KW-1185">Reference proteome</keyword>
<protein>
    <submittedName>
        <fullName evidence="2">Uncharacterized protein</fullName>
    </submittedName>
</protein>
<gene>
    <name evidence="2" type="ORF">LMG18096_00742</name>
</gene>
<dbReference type="EMBL" id="CATZAT010000001">
    <property type="protein sequence ID" value="CAJ0778041.1"/>
    <property type="molecule type" value="Genomic_DNA"/>
</dbReference>
<organism evidence="2 3">
    <name type="scientific">Ralstonia holmesii</name>
    <dbReference type="NCBI Taxonomy" id="3058602"/>
    <lineage>
        <taxon>Bacteria</taxon>
        <taxon>Pseudomonadati</taxon>
        <taxon>Pseudomonadota</taxon>
        <taxon>Betaproteobacteria</taxon>
        <taxon>Burkholderiales</taxon>
        <taxon>Burkholderiaceae</taxon>
        <taxon>Ralstonia</taxon>
    </lineage>
</organism>
<evidence type="ECO:0000313" key="3">
    <source>
        <dbReference type="Proteomes" id="UP001189663"/>
    </source>
</evidence>
<sequence>MGVFGTGGWRVNLAEFFAQAVQALPRFQRPQGFDPGWRGGLASSGGFRQLRQTRTGHPGCAVG</sequence>
<feature type="region of interest" description="Disordered" evidence="1">
    <location>
        <begin position="44"/>
        <end position="63"/>
    </location>
</feature>
<evidence type="ECO:0000256" key="1">
    <source>
        <dbReference type="SAM" id="MobiDB-lite"/>
    </source>
</evidence>
<dbReference type="AlphaFoldDB" id="A0ABC8Q899"/>